<dbReference type="GO" id="GO:0009166">
    <property type="term" value="P:nucleotide catabolic process"/>
    <property type="evidence" value="ECO:0007669"/>
    <property type="project" value="InterPro"/>
</dbReference>
<feature type="domain" description="5'-Nucleotidase C-terminal" evidence="3">
    <location>
        <begin position="386"/>
        <end position="544"/>
    </location>
</feature>
<name>A0A2T1A3I6_9ACTN</name>
<dbReference type="InterPro" id="IPR036907">
    <property type="entry name" value="5'-Nucleotdase_C_sf"/>
</dbReference>
<dbReference type="GO" id="GO:0008253">
    <property type="term" value="F:5'-nucleotidase activity"/>
    <property type="evidence" value="ECO:0007669"/>
    <property type="project" value="TreeGrafter"/>
</dbReference>
<comment type="caution">
    <text evidence="4">The sequence shown here is derived from an EMBL/GenBank/DDBJ whole genome shotgun (WGS) entry which is preliminary data.</text>
</comment>
<keyword evidence="5" id="KW-1185">Reference proteome</keyword>
<dbReference type="InterPro" id="IPR029052">
    <property type="entry name" value="Metallo-depent_PP-like"/>
</dbReference>
<dbReference type="RefSeq" id="WP_170110976.1">
    <property type="nucleotide sequence ID" value="NZ_PVUE01000003.1"/>
</dbReference>
<dbReference type="SUPFAM" id="SSF55816">
    <property type="entry name" value="5'-nucleotidase (syn. UDP-sugar hydrolase), C-terminal domain"/>
    <property type="match status" value="1"/>
</dbReference>
<feature type="region of interest" description="Disordered" evidence="1">
    <location>
        <begin position="672"/>
        <end position="698"/>
    </location>
</feature>
<gene>
    <name evidence="4" type="ORF">CLV47_103227</name>
</gene>
<dbReference type="EMBL" id="PVUE01000003">
    <property type="protein sequence ID" value="PRZ43169.1"/>
    <property type="molecule type" value="Genomic_DNA"/>
</dbReference>
<keyword evidence="2" id="KW-0732">Signal</keyword>
<sequence length="825" mass="84460">MRQGVRRIASAAAVAALSTGTIFAFGAGTANAATNIGDGVLDPSLTEVNILNFNDFHGRIDENNGGATGLAFADNVKTSMAKYDPAKTLLLSDGDNIGASPFTSMSDADNPTLAYLNALGVEASAVGNHEFDKGVDDLTGRVSTAAAFPYLAANVYAKGTTTPILDEYVVIEKNGLKIGVIGAVTQETPALTGPNATGTVDFVDPVDAVNRVADQLTDGNEANGEADVLIAEYHEGAGAGTPEGATIEQEVAHGGAFAKIVTQTSAAVSAIFTGHTHKEYAWDGPVPGEPGQTRPILQAASYATFLGHVQLGFDANKKLVQYKVENLPTSTVDQSKPEGQQTMADWKAKYPAIWQIIDAAIQKAAIIGKEHLGNVTADITTAYAAGKRDDRASESTLSNLIAQSMVDVLNDPGRSGADIGLMNPGGVRAELLFNDGADNTGDITYAEAAAVVPFANTLQTIELTGAQLKTVLEQQWQTNEDGTIPSRPYLQLGLSDNLTYTYDPAATQGAHITSVSLDGAPLDLTATYTVVGSSFLIGGGDNFREVAAGQNMKDSGLIDTESFATWIKDKGTLSPSFNRHAVVTNGQPDAVTIGEQTSFAASGLDLTSLGSPSNTELTAYVGDTAVGMFSVSEGAATIAFTTPDGIATGPATLKLVATPSNTTVTFPVTVNAATPITPPTTEPPTTQPPTTEPPAPQPTVTVDHAKIAPGSKITVKAVNFSAAVGSMAQVELHSDPVTIGQMSVGSGGSATGVFTIPAATTRGAHSIVVTAGGVTASVQITVTASGGKGGTLASTGADVAPKLEVAAIMLVLGGGLTLAGRRRNG</sequence>
<evidence type="ECO:0000256" key="1">
    <source>
        <dbReference type="SAM" id="MobiDB-lite"/>
    </source>
</evidence>
<evidence type="ECO:0000313" key="5">
    <source>
        <dbReference type="Proteomes" id="UP000237752"/>
    </source>
</evidence>
<dbReference type="InterPro" id="IPR008334">
    <property type="entry name" value="5'-Nucleotdase_C"/>
</dbReference>
<dbReference type="AlphaFoldDB" id="A0A2T1A3I6"/>
<dbReference type="PANTHER" id="PTHR11575">
    <property type="entry name" value="5'-NUCLEOTIDASE-RELATED"/>
    <property type="match status" value="1"/>
</dbReference>
<evidence type="ECO:0000259" key="3">
    <source>
        <dbReference type="Pfam" id="PF02872"/>
    </source>
</evidence>
<dbReference type="InterPro" id="IPR006179">
    <property type="entry name" value="5_nucleotidase/apyrase"/>
</dbReference>
<feature type="chain" id="PRO_5015622038" evidence="2">
    <location>
        <begin position="33"/>
        <end position="825"/>
    </location>
</feature>
<evidence type="ECO:0000313" key="4">
    <source>
        <dbReference type="EMBL" id="PRZ43169.1"/>
    </source>
</evidence>
<protein>
    <submittedName>
        <fullName evidence="4">5'-nucleotidase</fullName>
    </submittedName>
</protein>
<organism evidence="4 5">
    <name type="scientific">Antricoccus suffuscus</name>
    <dbReference type="NCBI Taxonomy" id="1629062"/>
    <lineage>
        <taxon>Bacteria</taxon>
        <taxon>Bacillati</taxon>
        <taxon>Actinomycetota</taxon>
        <taxon>Actinomycetes</taxon>
        <taxon>Geodermatophilales</taxon>
        <taxon>Antricoccaceae</taxon>
        <taxon>Antricoccus</taxon>
    </lineage>
</organism>
<proteinExistence type="predicted"/>
<reference evidence="4 5" key="1">
    <citation type="submission" date="2018-03" db="EMBL/GenBank/DDBJ databases">
        <title>Genomic Encyclopedia of Archaeal and Bacterial Type Strains, Phase II (KMG-II): from individual species to whole genera.</title>
        <authorList>
            <person name="Goeker M."/>
        </authorList>
    </citation>
    <scope>NUCLEOTIDE SEQUENCE [LARGE SCALE GENOMIC DNA]</scope>
    <source>
        <strain evidence="4 5">DSM 100065</strain>
    </source>
</reference>
<accession>A0A2T1A3I6</accession>
<feature type="compositionally biased region" description="Pro residues" evidence="1">
    <location>
        <begin position="676"/>
        <end position="697"/>
    </location>
</feature>
<evidence type="ECO:0000256" key="2">
    <source>
        <dbReference type="SAM" id="SignalP"/>
    </source>
</evidence>
<dbReference type="GO" id="GO:0008768">
    <property type="term" value="F:UDP-sugar diphosphatase activity"/>
    <property type="evidence" value="ECO:0007669"/>
    <property type="project" value="TreeGrafter"/>
</dbReference>
<dbReference type="Pfam" id="PF02872">
    <property type="entry name" value="5_nucleotid_C"/>
    <property type="match status" value="1"/>
</dbReference>
<feature type="signal peptide" evidence="2">
    <location>
        <begin position="1"/>
        <end position="32"/>
    </location>
</feature>
<dbReference type="Proteomes" id="UP000237752">
    <property type="component" value="Unassembled WGS sequence"/>
</dbReference>
<dbReference type="SUPFAM" id="SSF56300">
    <property type="entry name" value="Metallo-dependent phosphatases"/>
    <property type="match status" value="1"/>
</dbReference>
<dbReference type="Gene3D" id="3.90.780.10">
    <property type="entry name" value="5'-Nucleotidase, C-terminal domain"/>
    <property type="match status" value="1"/>
</dbReference>
<dbReference type="PANTHER" id="PTHR11575:SF24">
    <property type="entry name" value="5'-NUCLEOTIDASE"/>
    <property type="match status" value="1"/>
</dbReference>
<dbReference type="GO" id="GO:0030288">
    <property type="term" value="C:outer membrane-bounded periplasmic space"/>
    <property type="evidence" value="ECO:0007669"/>
    <property type="project" value="TreeGrafter"/>
</dbReference>
<dbReference type="PRINTS" id="PR01607">
    <property type="entry name" value="APYRASEFAMLY"/>
</dbReference>
<dbReference type="Gene3D" id="3.60.21.10">
    <property type="match status" value="1"/>
</dbReference>